<organism evidence="2 3">
    <name type="scientific">Panicum miliaceum</name>
    <name type="common">Proso millet</name>
    <name type="synonym">Broomcorn millet</name>
    <dbReference type="NCBI Taxonomy" id="4540"/>
    <lineage>
        <taxon>Eukaryota</taxon>
        <taxon>Viridiplantae</taxon>
        <taxon>Streptophyta</taxon>
        <taxon>Embryophyta</taxon>
        <taxon>Tracheophyta</taxon>
        <taxon>Spermatophyta</taxon>
        <taxon>Magnoliopsida</taxon>
        <taxon>Liliopsida</taxon>
        <taxon>Poales</taxon>
        <taxon>Poaceae</taxon>
        <taxon>PACMAD clade</taxon>
        <taxon>Panicoideae</taxon>
        <taxon>Panicodae</taxon>
        <taxon>Paniceae</taxon>
        <taxon>Panicinae</taxon>
        <taxon>Panicum</taxon>
        <taxon>Panicum sect. Panicum</taxon>
    </lineage>
</organism>
<dbReference type="AlphaFoldDB" id="A0A3L6TAL0"/>
<proteinExistence type="inferred from homology"/>
<comment type="caution">
    <text evidence="2">The sequence shown here is derived from an EMBL/GenBank/DDBJ whole genome shotgun (WGS) entry which is preliminary data.</text>
</comment>
<protein>
    <submittedName>
        <fullName evidence="2">Uncharacterized protein</fullName>
    </submittedName>
</protein>
<sequence>MLAAAWRLSQRAVTSSLLGIGRPQIRSPFLTMAHLSPAAAASLKRLRVYSSAAADGAGSGKRVGTHNGSFHCDEALGCFLIRLTSQFAGADVVRTRDSQILDTLDAVLDVGGVYDPSRHRYDHHQKGFNEVFGHGFNTKLSSAGLGYRILPWTMLIDNSHFGKEIIAKELGVNEDHEDVHRLYLAIYKSFIEWKLHLFELEEELKIDPLTKYVLYQDVRSQSWRVQAVSVAPDRFESRKALPWRGMRDDELSAETGIPNCVFVHMSGFIGGNKTYEGALEMARAALKC</sequence>
<gene>
    <name evidence="2" type="ORF">C2845_PM03G00910</name>
</gene>
<evidence type="ECO:0000313" key="2">
    <source>
        <dbReference type="EMBL" id="RLN34180.1"/>
    </source>
</evidence>
<dbReference type="OrthoDB" id="10265310at2759"/>
<dbReference type="PANTHER" id="PTHR11215">
    <property type="entry name" value="METAL DEPENDENT HYDROLASE - RELATED"/>
    <property type="match status" value="1"/>
</dbReference>
<name>A0A3L6TAL0_PANMI</name>
<dbReference type="GO" id="GO:0005737">
    <property type="term" value="C:cytoplasm"/>
    <property type="evidence" value="ECO:0007669"/>
    <property type="project" value="TreeGrafter"/>
</dbReference>
<dbReference type="PANTHER" id="PTHR11215:SF1">
    <property type="entry name" value="MYG1 EXONUCLEASE"/>
    <property type="match status" value="1"/>
</dbReference>
<dbReference type="EMBL" id="PQIB02000002">
    <property type="protein sequence ID" value="RLN34180.1"/>
    <property type="molecule type" value="Genomic_DNA"/>
</dbReference>
<evidence type="ECO:0000313" key="3">
    <source>
        <dbReference type="Proteomes" id="UP000275267"/>
    </source>
</evidence>
<dbReference type="GO" id="GO:0005634">
    <property type="term" value="C:nucleus"/>
    <property type="evidence" value="ECO:0007669"/>
    <property type="project" value="TreeGrafter"/>
</dbReference>
<accession>A0A3L6TAL0</accession>
<dbReference type="Pfam" id="PF03690">
    <property type="entry name" value="MYG1_exonuc"/>
    <property type="match status" value="1"/>
</dbReference>
<evidence type="ECO:0000256" key="1">
    <source>
        <dbReference type="ARBA" id="ARBA00010105"/>
    </source>
</evidence>
<reference evidence="3" key="1">
    <citation type="journal article" date="2019" name="Nat. Commun.">
        <title>The genome of broomcorn millet.</title>
        <authorList>
            <person name="Zou C."/>
            <person name="Miki D."/>
            <person name="Li D."/>
            <person name="Tang Q."/>
            <person name="Xiao L."/>
            <person name="Rajput S."/>
            <person name="Deng P."/>
            <person name="Jia W."/>
            <person name="Huang R."/>
            <person name="Zhang M."/>
            <person name="Sun Y."/>
            <person name="Hu J."/>
            <person name="Fu X."/>
            <person name="Schnable P.S."/>
            <person name="Li F."/>
            <person name="Zhang H."/>
            <person name="Feng B."/>
            <person name="Zhu X."/>
            <person name="Liu R."/>
            <person name="Schnable J.C."/>
            <person name="Zhu J.-K."/>
            <person name="Zhang H."/>
        </authorList>
    </citation>
    <scope>NUCLEOTIDE SEQUENCE [LARGE SCALE GENOMIC DNA]</scope>
</reference>
<dbReference type="STRING" id="4540.A0A3L6TAL0"/>
<comment type="similarity">
    <text evidence="1">Belongs to the MYG1 family.</text>
</comment>
<keyword evidence="3" id="KW-1185">Reference proteome</keyword>
<dbReference type="Proteomes" id="UP000275267">
    <property type="component" value="Unassembled WGS sequence"/>
</dbReference>
<dbReference type="InterPro" id="IPR003226">
    <property type="entry name" value="MYG1_exonuclease"/>
</dbReference>